<proteinExistence type="predicted"/>
<accession>A0A222WSE7</accession>
<dbReference type="OrthoDB" id="8402552at2"/>
<evidence type="ECO:0000313" key="1">
    <source>
        <dbReference type="EMBL" id="ASR48918.1"/>
    </source>
</evidence>
<dbReference type="AlphaFoldDB" id="A0A222WSE7"/>
<dbReference type="Proteomes" id="UP000214666">
    <property type="component" value="Chromosome"/>
</dbReference>
<organism evidence="1 2">
    <name type="scientific">Paenibacillus kribbensis</name>
    <dbReference type="NCBI Taxonomy" id="172713"/>
    <lineage>
        <taxon>Bacteria</taxon>
        <taxon>Bacillati</taxon>
        <taxon>Bacillota</taxon>
        <taxon>Bacilli</taxon>
        <taxon>Bacillales</taxon>
        <taxon>Paenibacillaceae</taxon>
        <taxon>Paenibacillus</taxon>
    </lineage>
</organism>
<sequence>MFTTSKIKDHRDTRVLFGLLETEVGQQLVAAGLWSPVISNRYAALHVLKAWNTSIHPGTASGNTVNDWEVIA</sequence>
<evidence type="ECO:0000313" key="2">
    <source>
        <dbReference type="Proteomes" id="UP000214666"/>
    </source>
</evidence>
<dbReference type="KEGG" id="pkb:B4V02_20550"/>
<protein>
    <submittedName>
        <fullName evidence="1">Uncharacterized protein</fullName>
    </submittedName>
</protein>
<keyword evidence="2" id="KW-1185">Reference proteome</keyword>
<gene>
    <name evidence="1" type="ORF">B4V02_20550</name>
</gene>
<name>A0A222WSE7_9BACL</name>
<reference evidence="1 2" key="1">
    <citation type="submission" date="2017-03" db="EMBL/GenBank/DDBJ databases">
        <title>Complete genome sequence of Paenibacillus Kribbensis producing bioflocculants.</title>
        <authorList>
            <person name="Lee H.-G."/>
            <person name="Oh H.-M."/>
        </authorList>
    </citation>
    <scope>NUCLEOTIDE SEQUENCE [LARGE SCALE GENOMIC DNA]</scope>
    <source>
        <strain evidence="1 2">AM49</strain>
    </source>
</reference>
<dbReference type="EMBL" id="CP020028">
    <property type="protein sequence ID" value="ASR48918.1"/>
    <property type="molecule type" value="Genomic_DNA"/>
</dbReference>